<dbReference type="GeneID" id="77676369"/>
<keyword evidence="6 9" id="KW-0547">Nucleotide-binding</keyword>
<dbReference type="GO" id="GO:0031122">
    <property type="term" value="P:cytoplasmic microtubule organization"/>
    <property type="evidence" value="ECO:0007669"/>
    <property type="project" value="InterPro"/>
</dbReference>
<dbReference type="InterPro" id="IPR000217">
    <property type="entry name" value="Tubulin"/>
</dbReference>
<dbReference type="GO" id="GO:0007020">
    <property type="term" value="P:microtubule nucleation"/>
    <property type="evidence" value="ECO:0007669"/>
    <property type="project" value="InterPro"/>
</dbReference>
<dbReference type="InterPro" id="IPR023123">
    <property type="entry name" value="Tubulin_C"/>
</dbReference>
<dbReference type="InterPro" id="IPR018316">
    <property type="entry name" value="Tubulin/FtsZ_2-layer-sand-dom"/>
</dbReference>
<dbReference type="GO" id="GO:0005525">
    <property type="term" value="F:GTP binding"/>
    <property type="evidence" value="ECO:0007669"/>
    <property type="project" value="UniProtKB-UniRule"/>
</dbReference>
<dbReference type="Pfam" id="PF00091">
    <property type="entry name" value="Tubulin"/>
    <property type="match status" value="1"/>
</dbReference>
<keyword evidence="12" id="KW-1185">Reference proteome</keyword>
<dbReference type="EMBL" id="AKIJ01000003">
    <property type="protein sequence ID" value="KFG26276.1"/>
    <property type="molecule type" value="Genomic_DNA"/>
</dbReference>
<dbReference type="GO" id="GO:0005874">
    <property type="term" value="C:microtubule"/>
    <property type="evidence" value="ECO:0007669"/>
    <property type="project" value="UniProtKB-KW"/>
</dbReference>
<dbReference type="PROSITE" id="PS00227">
    <property type="entry name" value="TUBULIN"/>
    <property type="match status" value="1"/>
</dbReference>
<evidence type="ECO:0000259" key="10">
    <source>
        <dbReference type="SMART" id="SM00864"/>
    </source>
</evidence>
<evidence type="ECO:0000256" key="5">
    <source>
        <dbReference type="ARBA" id="ARBA00022701"/>
    </source>
</evidence>
<evidence type="ECO:0000313" key="12">
    <source>
        <dbReference type="Proteomes" id="UP000054524"/>
    </source>
</evidence>
<evidence type="ECO:0000313" key="11">
    <source>
        <dbReference type="EMBL" id="KFG26276.1"/>
    </source>
</evidence>
<keyword evidence="8" id="KW-0206">Cytoskeleton</keyword>
<organism evidence="11 12">
    <name type="scientific">Nematocida ausubeli (strain ATCC PRA-371 / ERTm2)</name>
    <name type="common">Nematode killer fungus</name>
    <dbReference type="NCBI Taxonomy" id="1913371"/>
    <lineage>
        <taxon>Eukaryota</taxon>
        <taxon>Fungi</taxon>
        <taxon>Fungi incertae sedis</taxon>
        <taxon>Microsporidia</taxon>
        <taxon>Nematocida</taxon>
    </lineage>
</organism>
<accession>A0A086J2A8</accession>
<dbReference type="AlphaFoldDB" id="A0A086J2A8"/>
<evidence type="ECO:0000256" key="2">
    <source>
        <dbReference type="ARBA" id="ARBA00009636"/>
    </source>
</evidence>
<dbReference type="InterPro" id="IPR017975">
    <property type="entry name" value="Tubulin_CS"/>
</dbReference>
<dbReference type="HOGENOM" id="CLU_015718_1_0_1"/>
<dbReference type="InterPro" id="IPR002454">
    <property type="entry name" value="Gamma_tubulin"/>
</dbReference>
<feature type="domain" description="Tubulin/FtsZ GTPase" evidence="10">
    <location>
        <begin position="45"/>
        <end position="243"/>
    </location>
</feature>
<reference evidence="11 12" key="1">
    <citation type="journal article" date="2014" name="Genome Announc.">
        <title>Genome Sequence of the Microsporidian Species Nematocida sp1 Strain ERTm6 (ATCC PRA-372).</title>
        <authorList>
            <person name="Bakowski M.A."/>
            <person name="Priest M."/>
            <person name="Young S."/>
            <person name="Cuomo C.A."/>
            <person name="Troemel E.R."/>
        </authorList>
    </citation>
    <scope>NUCLEOTIDE SEQUENCE [LARGE SCALE GENOMIC DNA]</scope>
    <source>
        <strain evidence="11 12">ERTm6</strain>
    </source>
</reference>
<evidence type="ECO:0000256" key="7">
    <source>
        <dbReference type="ARBA" id="ARBA00023134"/>
    </source>
</evidence>
<gene>
    <name evidence="11" type="ORF">NESG_01396</name>
</gene>
<dbReference type="PRINTS" id="PR01164">
    <property type="entry name" value="GAMMATUBULIN"/>
</dbReference>
<dbReference type="Gene3D" id="3.40.50.1440">
    <property type="entry name" value="Tubulin/FtsZ, GTPase domain"/>
    <property type="match status" value="1"/>
</dbReference>
<keyword evidence="7 9" id="KW-0342">GTP-binding</keyword>
<dbReference type="RefSeq" id="XP_052904831.1">
    <property type="nucleotide sequence ID" value="XM_053049026.1"/>
</dbReference>
<comment type="similarity">
    <text evidence="2 9">Belongs to the tubulin family.</text>
</comment>
<evidence type="ECO:0000256" key="6">
    <source>
        <dbReference type="ARBA" id="ARBA00022741"/>
    </source>
</evidence>
<dbReference type="SMART" id="SM00864">
    <property type="entry name" value="Tubulin"/>
    <property type="match status" value="1"/>
</dbReference>
<dbReference type="Gene3D" id="3.30.1330.20">
    <property type="entry name" value="Tubulin/FtsZ, C-terminal domain"/>
    <property type="match status" value="1"/>
</dbReference>
<keyword evidence="4" id="KW-0963">Cytoplasm</keyword>
<dbReference type="SUPFAM" id="SSF55307">
    <property type="entry name" value="Tubulin C-terminal domain-like"/>
    <property type="match status" value="1"/>
</dbReference>
<evidence type="ECO:0000256" key="4">
    <source>
        <dbReference type="ARBA" id="ARBA00022490"/>
    </source>
</evidence>
<dbReference type="InterPro" id="IPR008280">
    <property type="entry name" value="Tub_FtsZ_C"/>
</dbReference>
<evidence type="ECO:0000256" key="3">
    <source>
        <dbReference type="ARBA" id="ARBA00018848"/>
    </source>
</evidence>
<sequence length="434" mass="47780">MGNIITLQVGQCGNQIGSEFWEKVCSEHNISSNGEVLQQTAGDRKDAFFYESYDGRYFPRGILIDLEPRVITSITNSKPNLFSPENIWMGAESRGAGNVWSSGYQQGKESRETILEIIQKEAESSNFLDGFILFHSLGGGTGSGLGSYLLEEIREKYPKKTIQTISVFPNNSEVSESVVQPYNTMLSLRRLIENSDGVISMDNGSLTAAIGDALKVSAPTVAHTNQLASSVAAASTVTVRFPGSRFSDMSTLLSAASPVPGCHFLVPSYAPFIGAGTCAVRKITCVDVQRRLVLPKAGLLGFEESETNRVIAAVNIMMGVDAGEIEKSMQRMRQREVIRFAPWTVQNIQVAVSKSPSKSISGMLLTNTTGFSRALQKISSQYDVLKRRNAFLDMYRREGDAYIDEFEPARISVQNVIDEYRRAELSNYPDIRNS</sequence>
<dbReference type="PRINTS" id="PR01161">
    <property type="entry name" value="TUBULIN"/>
</dbReference>
<keyword evidence="5 9" id="KW-0493">Microtubule</keyword>
<protein>
    <recommendedName>
        <fullName evidence="3 9">Tubulin gamma chain</fullName>
    </recommendedName>
</protein>
<dbReference type="InterPro" id="IPR036525">
    <property type="entry name" value="Tubulin/FtsZ_GTPase_sf"/>
</dbReference>
<dbReference type="InterPro" id="IPR003008">
    <property type="entry name" value="Tubulin_FtsZ_GTPase"/>
</dbReference>
<name>A0A086J2A8_NEMA1</name>
<comment type="subcellular location">
    <subcellularLocation>
        <location evidence="1">Cytoplasm</location>
        <location evidence="1">Cytoskeleton</location>
        <location evidence="1">Microtubule organizing center</location>
    </subcellularLocation>
</comment>
<dbReference type="PANTHER" id="PTHR11588">
    <property type="entry name" value="TUBULIN"/>
    <property type="match status" value="1"/>
</dbReference>
<proteinExistence type="inferred from homology"/>
<dbReference type="Proteomes" id="UP000054524">
    <property type="component" value="Unassembled WGS sequence"/>
</dbReference>
<evidence type="ECO:0000256" key="1">
    <source>
        <dbReference type="ARBA" id="ARBA00004267"/>
    </source>
</evidence>
<dbReference type="GO" id="GO:0000930">
    <property type="term" value="C:gamma-tubulin complex"/>
    <property type="evidence" value="ECO:0007669"/>
    <property type="project" value="InterPro"/>
</dbReference>
<dbReference type="Pfam" id="PF03953">
    <property type="entry name" value="Tubulin_C"/>
    <property type="match status" value="1"/>
</dbReference>
<evidence type="ECO:0000256" key="9">
    <source>
        <dbReference type="RuleBase" id="RU000352"/>
    </source>
</evidence>
<comment type="function">
    <text evidence="9">Tubulin is the major constituent of microtubules, protein filaments consisting of alpha- and beta-tubulin heterodimers. Gamma-tubulin is a key component of the gamma-tubulin ring complex (gTuRC) which mediates microtubule nucleation. The gTuRC regulates the minus-end nucleation of alpha-beta tubulin heterodimers that grow into microtubule protafilaments, a critical step in centrosome duplication and spindle formation.</text>
</comment>
<dbReference type="Gene3D" id="1.10.287.600">
    <property type="entry name" value="Helix hairpin bin"/>
    <property type="match status" value="1"/>
</dbReference>
<evidence type="ECO:0000256" key="8">
    <source>
        <dbReference type="ARBA" id="ARBA00023212"/>
    </source>
</evidence>
<dbReference type="SUPFAM" id="SSF52490">
    <property type="entry name" value="Tubulin nucleotide-binding domain-like"/>
    <property type="match status" value="1"/>
</dbReference>
<dbReference type="InterPro" id="IPR037103">
    <property type="entry name" value="Tubulin/FtsZ-like_C"/>
</dbReference>
<dbReference type="CDD" id="cd02188">
    <property type="entry name" value="gamma_tubulin"/>
    <property type="match status" value="1"/>
</dbReference>
<comment type="caution">
    <text evidence="11">The sequence shown here is derived from an EMBL/GenBank/DDBJ whole genome shotgun (WGS) entry which is preliminary data.</text>
</comment>